<keyword evidence="3" id="KW-0547">Nucleotide-binding</keyword>
<dbReference type="Pfam" id="PF00176">
    <property type="entry name" value="SNF2-rel_dom"/>
    <property type="match status" value="1"/>
</dbReference>
<dbReference type="InterPro" id="IPR014001">
    <property type="entry name" value="Helicase_ATP-bd"/>
</dbReference>
<evidence type="ECO:0000259" key="10">
    <source>
        <dbReference type="PROSITE" id="PS51194"/>
    </source>
</evidence>
<dbReference type="PROSITE" id="PS51194">
    <property type="entry name" value="HELICASE_CTER"/>
    <property type="match status" value="1"/>
</dbReference>
<dbReference type="Pfam" id="PF00385">
    <property type="entry name" value="Chromo"/>
    <property type="match status" value="1"/>
</dbReference>
<evidence type="ECO:0000256" key="5">
    <source>
        <dbReference type="ARBA" id="ARBA00022840"/>
    </source>
</evidence>
<dbReference type="EMBL" id="MLAK01001197">
    <property type="protein sequence ID" value="OHS96130.1"/>
    <property type="molecule type" value="Genomic_DNA"/>
</dbReference>
<dbReference type="PROSITE" id="PS50013">
    <property type="entry name" value="CHROMO_2"/>
    <property type="match status" value="1"/>
</dbReference>
<evidence type="ECO:0000259" key="9">
    <source>
        <dbReference type="PROSITE" id="PS51192"/>
    </source>
</evidence>
<dbReference type="Gene3D" id="3.40.50.300">
    <property type="entry name" value="P-loop containing nucleotide triphosphate hydrolases"/>
    <property type="match status" value="1"/>
</dbReference>
<dbReference type="SMART" id="SM00298">
    <property type="entry name" value="CHROMO"/>
    <property type="match status" value="2"/>
</dbReference>
<dbReference type="CDD" id="cd18793">
    <property type="entry name" value="SF2_C_SNF"/>
    <property type="match status" value="1"/>
</dbReference>
<name>A0A1J4JAC9_9EUKA</name>
<feature type="region of interest" description="Disordered" evidence="7">
    <location>
        <begin position="1240"/>
        <end position="1261"/>
    </location>
</feature>
<dbReference type="Gene3D" id="3.40.50.10810">
    <property type="entry name" value="Tandem AAA-ATPase domain"/>
    <property type="match status" value="1"/>
</dbReference>
<dbReference type="InterPro" id="IPR049730">
    <property type="entry name" value="SNF2/RAD54-like_C"/>
</dbReference>
<evidence type="ECO:0000256" key="2">
    <source>
        <dbReference type="ARBA" id="ARBA00022737"/>
    </source>
</evidence>
<organism evidence="11 12">
    <name type="scientific">Tritrichomonas foetus</name>
    <dbReference type="NCBI Taxonomy" id="1144522"/>
    <lineage>
        <taxon>Eukaryota</taxon>
        <taxon>Metamonada</taxon>
        <taxon>Parabasalia</taxon>
        <taxon>Tritrichomonadida</taxon>
        <taxon>Tritrichomonadidae</taxon>
        <taxon>Tritrichomonas</taxon>
    </lineage>
</organism>
<dbReference type="SUPFAM" id="SSF54160">
    <property type="entry name" value="Chromo domain-like"/>
    <property type="match status" value="2"/>
</dbReference>
<evidence type="ECO:0000313" key="12">
    <source>
        <dbReference type="Proteomes" id="UP000179807"/>
    </source>
</evidence>
<feature type="compositionally biased region" description="Basic and acidic residues" evidence="7">
    <location>
        <begin position="1248"/>
        <end position="1260"/>
    </location>
</feature>
<dbReference type="InterPro" id="IPR038718">
    <property type="entry name" value="SNF2-like_sf"/>
</dbReference>
<feature type="domain" description="Helicase ATP-binding" evidence="9">
    <location>
        <begin position="191"/>
        <end position="366"/>
    </location>
</feature>
<dbReference type="PANTHER" id="PTHR45623">
    <property type="entry name" value="CHROMODOMAIN-HELICASE-DNA-BINDING PROTEIN 3-RELATED-RELATED"/>
    <property type="match status" value="1"/>
</dbReference>
<accession>A0A1J4JAC9</accession>
<dbReference type="GO" id="GO:0016887">
    <property type="term" value="F:ATP hydrolysis activity"/>
    <property type="evidence" value="ECO:0007669"/>
    <property type="project" value="TreeGrafter"/>
</dbReference>
<keyword evidence="4" id="KW-0378">Hydrolase</keyword>
<evidence type="ECO:0008006" key="13">
    <source>
        <dbReference type="Google" id="ProtNLM"/>
    </source>
</evidence>
<dbReference type="GO" id="GO:0005524">
    <property type="term" value="F:ATP binding"/>
    <property type="evidence" value="ECO:0007669"/>
    <property type="project" value="UniProtKB-KW"/>
</dbReference>
<dbReference type="InterPro" id="IPR000330">
    <property type="entry name" value="SNF2_N"/>
</dbReference>
<dbReference type="RefSeq" id="XP_068349267.1">
    <property type="nucleotide sequence ID" value="XM_068511590.1"/>
</dbReference>
<dbReference type="GO" id="GO:0005634">
    <property type="term" value="C:nucleus"/>
    <property type="evidence" value="ECO:0007669"/>
    <property type="project" value="UniProtKB-SubCell"/>
</dbReference>
<feature type="compositionally biased region" description="Low complexity" evidence="7">
    <location>
        <begin position="496"/>
        <end position="507"/>
    </location>
</feature>
<dbReference type="Pfam" id="PF00271">
    <property type="entry name" value="Helicase_C"/>
    <property type="match status" value="1"/>
</dbReference>
<keyword evidence="12" id="KW-1185">Reference proteome</keyword>
<dbReference type="Gene3D" id="2.40.50.40">
    <property type="match status" value="1"/>
</dbReference>
<feature type="domain" description="Helicase C-terminal" evidence="10">
    <location>
        <begin position="527"/>
        <end position="691"/>
    </location>
</feature>
<dbReference type="InterPro" id="IPR023780">
    <property type="entry name" value="Chromo_domain"/>
</dbReference>
<feature type="region of interest" description="Disordered" evidence="7">
    <location>
        <begin position="487"/>
        <end position="507"/>
    </location>
</feature>
<dbReference type="InterPro" id="IPR016197">
    <property type="entry name" value="Chromo-like_dom_sf"/>
</dbReference>
<dbReference type="GO" id="GO:0140658">
    <property type="term" value="F:ATP-dependent chromatin remodeler activity"/>
    <property type="evidence" value="ECO:0007669"/>
    <property type="project" value="TreeGrafter"/>
</dbReference>
<dbReference type="GeneID" id="94846294"/>
<dbReference type="SUPFAM" id="SSF52540">
    <property type="entry name" value="P-loop containing nucleoside triphosphate hydrolases"/>
    <property type="match status" value="2"/>
</dbReference>
<comment type="subcellular location">
    <subcellularLocation>
        <location evidence="1">Nucleus</location>
    </subcellularLocation>
</comment>
<dbReference type="GO" id="GO:0003682">
    <property type="term" value="F:chromatin binding"/>
    <property type="evidence" value="ECO:0007669"/>
    <property type="project" value="TreeGrafter"/>
</dbReference>
<dbReference type="SMART" id="SM00487">
    <property type="entry name" value="DEXDc"/>
    <property type="match status" value="1"/>
</dbReference>
<dbReference type="InterPro" id="IPR027417">
    <property type="entry name" value="P-loop_NTPase"/>
</dbReference>
<dbReference type="GO" id="GO:0000785">
    <property type="term" value="C:chromatin"/>
    <property type="evidence" value="ECO:0007669"/>
    <property type="project" value="TreeGrafter"/>
</dbReference>
<keyword evidence="5" id="KW-0067">ATP-binding</keyword>
<proteinExistence type="predicted"/>
<evidence type="ECO:0000256" key="4">
    <source>
        <dbReference type="ARBA" id="ARBA00022801"/>
    </source>
</evidence>
<keyword evidence="2" id="KW-0677">Repeat</keyword>
<dbReference type="VEuPathDB" id="TrichDB:TRFO_37712"/>
<sequence length="1459" mass="170087">MISSSNSSDSEDNSAPKDIQYILGISSPIVVENTEYYVKYKNRSYRECEFITLNQLQSSPQSKNLISKLYKQPIPFRQVSFIPGLYKPCTYSFDEGFIRPERVISDKKVNGECLYLVKWYSLDYDDCTWENDVPINLIQYYYKSSQNTNPVKPIKLIEKDPRSFKPIEKSPSYRNNHIITDFQIHGVNWFHENWLNNRNSILADEMGLGKTIQSLCFLTLLKSKYLIKGPFLIVTPLSTISNWLGEIENWTDFRAISFTGTKESRSIVKKYCLFKQNSDKTYDQNNLICDIILTSFETLKVEMSLLKKIHFRCMIVDEAQRLKNPNAITYKLCSEICKDYIILLTGTPVQNNFFEFWSILHFVDEKMFPDFVSFNKMYENTEDPAILEKMKNVSRPYLLRRKKADVNIQISSKEETIIDVELTNIQRTFYKTVLDENREILLQNITKTKSNLTNIVMELRKICDHPYLLPNVENMCIQQYRQAKNILSRPNSPTSNNNNQNNGKNNVENNIEITNQALIYSSGKMILLDKLLPKLHAGSHKILIFSQMTKMLDILEDYLLYKSYQYERLDGSKNYKSRQIAIEHFQKDPNSFVFLLSTRAGGLGLNLTVADTVIIFDSDFNPQNDIQAQARCHRIGQTRDVKVYRLITRATYESEMFFRASKKLALDYALLDSKLGDENTDEHDVKELEMILKKGAYYTFTDECDELDKFCEEDIDQILENRAHVIKHDIVSGGNSVISKIEFNTTGNDALNIDFDSPDFWANLLPPDPTPIFDSTIRRTRRKRHIFYDDNKDATQEDDSYYSDDNDETNDDKNGEKNREKHKKLKKHENEDEDEDFILKKDSQSSSENENDDLRLSELDSDIEIIGNSKGRNPYSKTLLNSSINMAASNFQRNVNPDSSAPIHYFHKTKSPKNRPSVPNSNRVAQPQSSSTHTTTTNPSNTPNSPHSDNINLTSEDRNNDDKINEEEELLKKTESLAKSSLYLIHCYGLLSIRFVNRNEAVNLMEDLIIYMVQRIPDTPKIKFIRHIDSVRPELLSKLFKKPTYPFDDENFANKIFEGKEIMYLSMIVRHDEAYKVAIYISNEVLPSELYFAPSFYTPPYWTSLDDFTFYCATVMLGFSNIKDLFNEPHLPFCRYPIDARPNDKWLSYRFIIITNEILQLIPKDYRIEGKLINDVKFFQFLNWRIFQKTTFSRNLQKQILKAIYLYGIPLPNSKLVLESDTSMNINTANNMNNTVNSELYNDLNNDGNEKPNEGSEKSSVKGVKKYSNEVIMTYIRKLKMVCLATEIDDIVFAEYVSALLAKIQKINSHVDVGVFHTFPPKKYNFKWIPKKYLAGLADNIVLLQKVRSLYDFVAQSNNMMYPKWNIAPSWWDGRYDKKMFMVTACYGFLLFSELARSIMNEENNKIIETWRTVEIKMLSPRIHNNAKHLHFLFNIDERKKRLELLINMIKKKQRIDIE</sequence>
<dbReference type="InterPro" id="IPR001650">
    <property type="entry name" value="Helicase_C-like"/>
</dbReference>
<evidence type="ECO:0000259" key="8">
    <source>
        <dbReference type="PROSITE" id="PS50013"/>
    </source>
</evidence>
<keyword evidence="6" id="KW-0539">Nucleus</keyword>
<dbReference type="SMART" id="SM00490">
    <property type="entry name" value="HELICc"/>
    <property type="match status" value="1"/>
</dbReference>
<feature type="region of interest" description="Disordered" evidence="7">
    <location>
        <begin position="794"/>
        <end position="855"/>
    </location>
</feature>
<feature type="domain" description="Chromo" evidence="8">
    <location>
        <begin position="98"/>
        <end position="130"/>
    </location>
</feature>
<evidence type="ECO:0000256" key="7">
    <source>
        <dbReference type="SAM" id="MobiDB-lite"/>
    </source>
</evidence>
<reference evidence="11" key="1">
    <citation type="submission" date="2016-10" db="EMBL/GenBank/DDBJ databases">
        <authorList>
            <person name="Benchimol M."/>
            <person name="Almeida L.G."/>
            <person name="Vasconcelos A.T."/>
            <person name="Perreira-Neves A."/>
            <person name="Rosa I.A."/>
            <person name="Tasca T."/>
            <person name="Bogo M.R."/>
            <person name="de Souza W."/>
        </authorList>
    </citation>
    <scope>NUCLEOTIDE SEQUENCE [LARGE SCALE GENOMIC DNA]</scope>
    <source>
        <strain evidence="11">K</strain>
    </source>
</reference>
<dbReference type="GO" id="GO:0003677">
    <property type="term" value="F:DNA binding"/>
    <property type="evidence" value="ECO:0007669"/>
    <property type="project" value="TreeGrafter"/>
</dbReference>
<feature type="region of interest" description="Disordered" evidence="7">
    <location>
        <begin position="892"/>
        <end position="962"/>
    </location>
</feature>
<evidence type="ECO:0000256" key="1">
    <source>
        <dbReference type="ARBA" id="ARBA00004123"/>
    </source>
</evidence>
<dbReference type="PROSITE" id="PS51192">
    <property type="entry name" value="HELICASE_ATP_BIND_1"/>
    <property type="match status" value="1"/>
</dbReference>
<feature type="compositionally biased region" description="Polar residues" evidence="7">
    <location>
        <begin position="917"/>
        <end position="928"/>
    </location>
</feature>
<feature type="compositionally biased region" description="Acidic residues" evidence="7">
    <location>
        <begin position="796"/>
        <end position="810"/>
    </location>
</feature>
<dbReference type="GO" id="GO:0042393">
    <property type="term" value="F:histone binding"/>
    <property type="evidence" value="ECO:0007669"/>
    <property type="project" value="TreeGrafter"/>
</dbReference>
<dbReference type="InterPro" id="IPR000953">
    <property type="entry name" value="Chromo/chromo_shadow_dom"/>
</dbReference>
<dbReference type="Proteomes" id="UP000179807">
    <property type="component" value="Unassembled WGS sequence"/>
</dbReference>
<evidence type="ECO:0000256" key="3">
    <source>
        <dbReference type="ARBA" id="ARBA00022741"/>
    </source>
</evidence>
<evidence type="ECO:0000313" key="11">
    <source>
        <dbReference type="EMBL" id="OHS96130.1"/>
    </source>
</evidence>
<comment type="caution">
    <text evidence="11">The sequence shown here is derived from an EMBL/GenBank/DDBJ whole genome shotgun (WGS) entry which is preliminary data.</text>
</comment>
<protein>
    <recommendedName>
        <fullName evidence="13">SNF2 family N-terminal domain containing protein</fullName>
    </recommendedName>
</protein>
<evidence type="ECO:0000256" key="6">
    <source>
        <dbReference type="ARBA" id="ARBA00023242"/>
    </source>
</evidence>
<dbReference type="OrthoDB" id="5857104at2759"/>
<feature type="compositionally biased region" description="Low complexity" evidence="7">
    <location>
        <begin position="929"/>
        <end position="948"/>
    </location>
</feature>
<dbReference type="PANTHER" id="PTHR45623:SF11">
    <property type="entry name" value="KISMET, ISOFORM C"/>
    <property type="match status" value="1"/>
</dbReference>
<gene>
    <name evidence="11" type="ORF">TRFO_37712</name>
</gene>